<dbReference type="Proteomes" id="UP001603857">
    <property type="component" value="Unassembled WGS sequence"/>
</dbReference>
<dbReference type="AlphaFoldDB" id="A0ABD1MQH0"/>
<gene>
    <name evidence="4" type="ORF">Fmac_012495</name>
</gene>
<dbReference type="InterPro" id="IPR004142">
    <property type="entry name" value="NDRG"/>
</dbReference>
<evidence type="ECO:0000313" key="5">
    <source>
        <dbReference type="Proteomes" id="UP001603857"/>
    </source>
</evidence>
<protein>
    <submittedName>
        <fullName evidence="4">Uncharacterized protein</fullName>
    </submittedName>
</protein>
<keyword evidence="2" id="KW-0964">Secreted</keyword>
<evidence type="ECO:0000256" key="2">
    <source>
        <dbReference type="ARBA" id="ARBA00022512"/>
    </source>
</evidence>
<dbReference type="Pfam" id="PF03096">
    <property type="entry name" value="Ndr"/>
    <property type="match status" value="1"/>
</dbReference>
<dbReference type="Gene3D" id="2.160.20.10">
    <property type="entry name" value="Single-stranded right-handed beta-helix, Pectin lyase-like"/>
    <property type="match status" value="1"/>
</dbReference>
<keyword evidence="2" id="KW-0134">Cell wall</keyword>
<organism evidence="4 5">
    <name type="scientific">Flemingia macrophylla</name>
    <dbReference type="NCBI Taxonomy" id="520843"/>
    <lineage>
        <taxon>Eukaryota</taxon>
        <taxon>Viridiplantae</taxon>
        <taxon>Streptophyta</taxon>
        <taxon>Embryophyta</taxon>
        <taxon>Tracheophyta</taxon>
        <taxon>Spermatophyta</taxon>
        <taxon>Magnoliopsida</taxon>
        <taxon>eudicotyledons</taxon>
        <taxon>Gunneridae</taxon>
        <taxon>Pentapetalae</taxon>
        <taxon>rosids</taxon>
        <taxon>fabids</taxon>
        <taxon>Fabales</taxon>
        <taxon>Fabaceae</taxon>
        <taxon>Papilionoideae</taxon>
        <taxon>50 kb inversion clade</taxon>
        <taxon>NPAAA clade</taxon>
        <taxon>indigoferoid/millettioid clade</taxon>
        <taxon>Phaseoleae</taxon>
        <taxon>Flemingia</taxon>
    </lineage>
</organism>
<sequence length="149" mass="16813">MDLLFAKLSDCSGWWERDASSDTESKQAKSHVLPSENQGAQDPLLDNMGTHYFLKYRIIGKVDFIYGSAKSLYERYLHPSSLKVVCALYRQQTSEEQMSKGDGSQEGTKDNIMQACRSMVAGEQPHAMLIPMEYFFMGRGLYRPAQGAL</sequence>
<accession>A0ABD1MQH0</accession>
<feature type="region of interest" description="Disordered" evidence="3">
    <location>
        <begin position="17"/>
        <end position="40"/>
    </location>
</feature>
<name>A0ABD1MQH0_9FABA</name>
<comment type="subcellular location">
    <subcellularLocation>
        <location evidence="1">Secreted</location>
        <location evidence="1">Cell wall</location>
    </subcellularLocation>
</comment>
<evidence type="ECO:0000256" key="1">
    <source>
        <dbReference type="ARBA" id="ARBA00004191"/>
    </source>
</evidence>
<evidence type="ECO:0000256" key="3">
    <source>
        <dbReference type="SAM" id="MobiDB-lite"/>
    </source>
</evidence>
<comment type="caution">
    <text evidence="4">The sequence shown here is derived from an EMBL/GenBank/DDBJ whole genome shotgun (WGS) entry which is preliminary data.</text>
</comment>
<feature type="compositionally biased region" description="Basic and acidic residues" evidence="3">
    <location>
        <begin position="17"/>
        <end position="27"/>
    </location>
</feature>
<dbReference type="InterPro" id="IPR012334">
    <property type="entry name" value="Pectin_lyas_fold"/>
</dbReference>
<reference evidence="4 5" key="1">
    <citation type="submission" date="2024-08" db="EMBL/GenBank/DDBJ databases">
        <title>Insights into the chromosomal genome structure of Flemingia macrophylla.</title>
        <authorList>
            <person name="Ding Y."/>
            <person name="Zhao Y."/>
            <person name="Bi W."/>
            <person name="Wu M."/>
            <person name="Zhao G."/>
            <person name="Gong Y."/>
            <person name="Li W."/>
            <person name="Zhang P."/>
        </authorList>
    </citation>
    <scope>NUCLEOTIDE SEQUENCE [LARGE SCALE GENOMIC DNA]</scope>
    <source>
        <strain evidence="4">DYQJB</strain>
        <tissue evidence="4">Leaf</tissue>
    </source>
</reference>
<keyword evidence="5" id="KW-1185">Reference proteome</keyword>
<evidence type="ECO:0000313" key="4">
    <source>
        <dbReference type="EMBL" id="KAL2338049.1"/>
    </source>
</evidence>
<proteinExistence type="predicted"/>
<dbReference type="EMBL" id="JBGMDY010000004">
    <property type="protein sequence ID" value="KAL2338049.1"/>
    <property type="molecule type" value="Genomic_DNA"/>
</dbReference>